<organism evidence="1 2">
    <name type="scientific">Candidatus Synchoanobacter obligatus</name>
    <dbReference type="NCBI Taxonomy" id="2919597"/>
    <lineage>
        <taxon>Bacteria</taxon>
        <taxon>Pseudomonadati</taxon>
        <taxon>Pseudomonadota</taxon>
        <taxon>Gammaproteobacteria</taxon>
        <taxon>Candidatus Comchoanobacterales</taxon>
        <taxon>Candidatus Comchoanobacteraceae</taxon>
        <taxon>Candidatus Synchoanobacter</taxon>
    </lineage>
</organism>
<sequence>MYKMVFFVPPSHFSEVKTAVLSTGAGRVGQYEHCLWYVLGKGEYRPCEGAEPFLGKAGRLERVEEYRVEVLVQDDFLESAIAALKLAHPYEEAVFEVTQLEDIT</sequence>
<gene>
    <name evidence="1" type="ORF">MKS91_02505</name>
</gene>
<name>A0ABT1L5L0_9GAMM</name>
<dbReference type="InterPro" id="IPR015867">
    <property type="entry name" value="N-reg_PII/ATP_PRibTrfase_C"/>
</dbReference>
<dbReference type="EMBL" id="JAKUDN010000002">
    <property type="protein sequence ID" value="MCP8352158.1"/>
    <property type="molecule type" value="Genomic_DNA"/>
</dbReference>
<dbReference type="RefSeq" id="WP_258569267.1">
    <property type="nucleotide sequence ID" value="NZ_JAKUDN010000002.1"/>
</dbReference>
<accession>A0ABT1L5L0</accession>
<comment type="caution">
    <text evidence="1">The sequence shown here is derived from an EMBL/GenBank/DDBJ whole genome shotgun (WGS) entry which is preliminary data.</text>
</comment>
<evidence type="ECO:0000313" key="1">
    <source>
        <dbReference type="EMBL" id="MCP8352158.1"/>
    </source>
</evidence>
<protein>
    <submittedName>
        <fullName evidence="1">NGG1p interacting factor NIF3</fullName>
    </submittedName>
</protein>
<evidence type="ECO:0000313" key="2">
    <source>
        <dbReference type="Proteomes" id="UP001320768"/>
    </source>
</evidence>
<dbReference type="SUPFAM" id="SSF102705">
    <property type="entry name" value="NIF3 (NGG1p interacting factor 3)-like"/>
    <property type="match status" value="1"/>
</dbReference>
<dbReference type="PANTHER" id="PTHR41774">
    <property type="match status" value="1"/>
</dbReference>
<dbReference type="Proteomes" id="UP001320768">
    <property type="component" value="Unassembled WGS sequence"/>
</dbReference>
<keyword evidence="2" id="KW-1185">Reference proteome</keyword>
<dbReference type="Gene3D" id="3.30.70.120">
    <property type="match status" value="1"/>
</dbReference>
<dbReference type="PANTHER" id="PTHR41774:SF1">
    <property type="entry name" value="NGG1P INTERACTING FACTOR NIF3"/>
    <property type="match status" value="1"/>
</dbReference>
<proteinExistence type="predicted"/>
<reference evidence="1 2" key="1">
    <citation type="journal article" date="2022" name="Nat. Microbiol.">
        <title>The microbiome of a bacterivorous marine choanoflagellate contains a resource-demanding obligate bacterial associate.</title>
        <authorList>
            <person name="Needham D.M."/>
            <person name="Poirier C."/>
            <person name="Bachy C."/>
            <person name="George E.E."/>
            <person name="Wilken S."/>
            <person name="Yung C.C.M."/>
            <person name="Limardo A.J."/>
            <person name="Morando M."/>
            <person name="Sudek L."/>
            <person name="Malmstrom R.R."/>
            <person name="Keeling P.J."/>
            <person name="Santoro A.E."/>
            <person name="Worden A.Z."/>
        </authorList>
    </citation>
    <scope>NUCLEOTIDE SEQUENCE [LARGE SCALE GENOMIC DNA]</scope>
    <source>
        <strain evidence="1 2">Comchoano-2</strain>
    </source>
</reference>
<dbReference type="InterPro" id="IPR036069">
    <property type="entry name" value="DUF34/NIF3_sf"/>
</dbReference>